<keyword evidence="8" id="KW-1185">Reference proteome</keyword>
<keyword evidence="2" id="KW-0418">Kinase</keyword>
<dbReference type="Pfam" id="PF19354">
    <property type="entry name" value="DUF5931"/>
    <property type="match status" value="1"/>
</dbReference>
<evidence type="ECO:0000256" key="1">
    <source>
        <dbReference type="ARBA" id="ARBA00022679"/>
    </source>
</evidence>
<dbReference type="Gene3D" id="3.30.565.10">
    <property type="entry name" value="Histidine kinase-like ATPase, C-terminal domain"/>
    <property type="match status" value="1"/>
</dbReference>
<keyword evidence="4" id="KW-1133">Transmembrane helix</keyword>
<feature type="transmembrane region" description="Helical" evidence="4">
    <location>
        <begin position="15"/>
        <end position="36"/>
    </location>
</feature>
<evidence type="ECO:0000313" key="7">
    <source>
        <dbReference type="EMBL" id="MEQ7846485.1"/>
    </source>
</evidence>
<organism evidence="7 8">
    <name type="scientific">Nocardioides kribbensis</name>
    <dbReference type="NCBI Taxonomy" id="305517"/>
    <lineage>
        <taxon>Bacteria</taxon>
        <taxon>Bacillati</taxon>
        <taxon>Actinomycetota</taxon>
        <taxon>Actinomycetes</taxon>
        <taxon>Propionibacteriales</taxon>
        <taxon>Nocardioidaceae</taxon>
        <taxon>Nocardioides</taxon>
    </lineage>
</organism>
<keyword evidence="4" id="KW-0812">Transmembrane</keyword>
<evidence type="ECO:0000256" key="4">
    <source>
        <dbReference type="SAM" id="Phobius"/>
    </source>
</evidence>
<dbReference type="PANTHER" id="PTHR24421:SF61">
    <property type="entry name" value="OXYGEN SENSOR HISTIDINE KINASE NREB"/>
    <property type="match status" value="1"/>
</dbReference>
<evidence type="ECO:0000313" key="8">
    <source>
        <dbReference type="Proteomes" id="UP001482520"/>
    </source>
</evidence>
<feature type="transmembrane region" description="Helical" evidence="4">
    <location>
        <begin position="146"/>
        <end position="164"/>
    </location>
</feature>
<keyword evidence="1" id="KW-0808">Transferase</keyword>
<feature type="transmembrane region" description="Helical" evidence="4">
    <location>
        <begin position="73"/>
        <end position="93"/>
    </location>
</feature>
<evidence type="ECO:0000259" key="6">
    <source>
        <dbReference type="Pfam" id="PF19354"/>
    </source>
</evidence>
<comment type="caution">
    <text evidence="7">The sequence shown here is derived from an EMBL/GenBank/DDBJ whole genome shotgun (WGS) entry which is preliminary data.</text>
</comment>
<gene>
    <name evidence="7" type="ORF">V6R90_04275</name>
</gene>
<dbReference type="EMBL" id="JBEGDP010000003">
    <property type="protein sequence ID" value="MEQ7846485.1"/>
    <property type="molecule type" value="Genomic_DNA"/>
</dbReference>
<dbReference type="RefSeq" id="WP_349803886.1">
    <property type="nucleotide sequence ID" value="NZ_JBEGDP010000003.1"/>
</dbReference>
<feature type="domain" description="Histidine kinase/HSP90-like ATPase" evidence="5">
    <location>
        <begin position="299"/>
        <end position="384"/>
    </location>
</feature>
<evidence type="ECO:0000256" key="2">
    <source>
        <dbReference type="ARBA" id="ARBA00022777"/>
    </source>
</evidence>
<name>A0ABV1NVG1_9ACTN</name>
<reference evidence="7 8" key="1">
    <citation type="submission" date="2024-02" db="EMBL/GenBank/DDBJ databases">
        <title>Full genome sequence of Nocardioides kribbensis.</title>
        <authorList>
            <person name="Poletto B.L."/>
            <person name="Silva G."/>
            <person name="Galante D."/>
            <person name="Campos K.R."/>
            <person name="Santos M.B.N."/>
            <person name="Sacchi C.T."/>
        </authorList>
    </citation>
    <scope>NUCLEOTIDE SEQUENCE [LARGE SCALE GENOMIC DNA]</scope>
    <source>
        <strain evidence="7 8">O4R</strain>
    </source>
</reference>
<protein>
    <submittedName>
        <fullName evidence="7">DUF5931 domain-containing protein</fullName>
    </submittedName>
</protein>
<evidence type="ECO:0000259" key="5">
    <source>
        <dbReference type="Pfam" id="PF02518"/>
    </source>
</evidence>
<dbReference type="NCBIfam" id="NF047322">
    <property type="entry name" value="HK_morpho_MacS"/>
    <property type="match status" value="1"/>
</dbReference>
<feature type="transmembrane region" description="Helical" evidence="4">
    <location>
        <begin position="105"/>
        <end position="126"/>
    </location>
</feature>
<sequence>MGPAGAAARAVEDRLFRALAVLRVVVLANAVGLNLYRAENFQHPRWAAAAVVAMVVWTGVALAAYAVVRRRTALLLVADLGLAVGSLAVTPLLKGDGFSASLPGFWVMGALLAWAVHWRWAGGLVAGLVLGGTDLLVREDLTQNNYGNVFLLVIGGPIVGYMCGSLQEMATERDLAQRAAAAAAERVRLARAVHDGVLQVLALVQRRGRELGGDGAQLARLAGEQEAALRRLVQEEASLGRGGDGSDGADGAVPGSAGPVTVDLAVALARFEQRAGVTVVVPAEPVLLPGHVAGEVAAAVGACLDNVERHVGEGAPAWVLLDDLGARVEVSVRDEGPGIAPGRLASAEAEGRMGVSGSVVGRMVDLGGTATLSTGAHGTEWELVVRRDAAQEDA</sequence>
<dbReference type="InterPro" id="IPR003594">
    <property type="entry name" value="HATPase_dom"/>
</dbReference>
<dbReference type="Proteomes" id="UP001482520">
    <property type="component" value="Unassembled WGS sequence"/>
</dbReference>
<keyword evidence="4" id="KW-0472">Membrane</keyword>
<dbReference type="PANTHER" id="PTHR24421">
    <property type="entry name" value="NITRATE/NITRITE SENSOR PROTEIN NARX-RELATED"/>
    <property type="match status" value="1"/>
</dbReference>
<feature type="transmembrane region" description="Helical" evidence="4">
    <location>
        <begin position="48"/>
        <end position="67"/>
    </location>
</feature>
<keyword evidence="3" id="KW-0902">Two-component regulatory system</keyword>
<feature type="domain" description="DUF5931" evidence="6">
    <location>
        <begin position="8"/>
        <end position="163"/>
    </location>
</feature>
<dbReference type="InterPro" id="IPR045975">
    <property type="entry name" value="DUF5931"/>
</dbReference>
<evidence type="ECO:0000256" key="3">
    <source>
        <dbReference type="ARBA" id="ARBA00023012"/>
    </source>
</evidence>
<proteinExistence type="predicted"/>
<accession>A0ABV1NVG1</accession>
<dbReference type="SUPFAM" id="SSF55874">
    <property type="entry name" value="ATPase domain of HSP90 chaperone/DNA topoisomerase II/histidine kinase"/>
    <property type="match status" value="1"/>
</dbReference>
<dbReference type="InterPro" id="IPR036890">
    <property type="entry name" value="HATPase_C_sf"/>
</dbReference>
<dbReference type="InterPro" id="IPR050482">
    <property type="entry name" value="Sensor_HK_TwoCompSys"/>
</dbReference>
<dbReference type="Pfam" id="PF02518">
    <property type="entry name" value="HATPase_c"/>
    <property type="match status" value="1"/>
</dbReference>